<evidence type="ECO:0000313" key="2">
    <source>
        <dbReference type="EMBL" id="TQD81101.1"/>
    </source>
</evidence>
<feature type="transmembrane region" description="Helical" evidence="1">
    <location>
        <begin position="102"/>
        <end position="124"/>
    </location>
</feature>
<keyword evidence="1" id="KW-0472">Membrane</keyword>
<sequence>MCSNWQAPIRNCISDPLPSFTSPPPTHMPDLHRGQVLGFREGNLDMVSTFSVQSLASSKDVTATVMWSLLLEVRVFIVCFLQPLGPSLWRPSRCDLGCCSSFAWAFYFLCNCLPDFFWALYYFYFSESCLCDEKKKGKNALYKKMIQLYGFRFSPEPLTGDRGDQCIVTVHQRSCGHNFFYFIFPCKMRLLYF</sequence>
<dbReference type="AlphaFoldDB" id="A0A540L3N7"/>
<evidence type="ECO:0000313" key="3">
    <source>
        <dbReference type="Proteomes" id="UP000315295"/>
    </source>
</evidence>
<keyword evidence="1" id="KW-1133">Transmembrane helix</keyword>
<keyword evidence="3" id="KW-1185">Reference proteome</keyword>
<gene>
    <name evidence="2" type="ORF">C1H46_033350</name>
</gene>
<evidence type="ECO:0000256" key="1">
    <source>
        <dbReference type="SAM" id="Phobius"/>
    </source>
</evidence>
<accession>A0A540L3N7</accession>
<organism evidence="2 3">
    <name type="scientific">Malus baccata</name>
    <name type="common">Siberian crab apple</name>
    <name type="synonym">Pyrus baccata</name>
    <dbReference type="NCBI Taxonomy" id="106549"/>
    <lineage>
        <taxon>Eukaryota</taxon>
        <taxon>Viridiplantae</taxon>
        <taxon>Streptophyta</taxon>
        <taxon>Embryophyta</taxon>
        <taxon>Tracheophyta</taxon>
        <taxon>Spermatophyta</taxon>
        <taxon>Magnoliopsida</taxon>
        <taxon>eudicotyledons</taxon>
        <taxon>Gunneridae</taxon>
        <taxon>Pentapetalae</taxon>
        <taxon>rosids</taxon>
        <taxon>fabids</taxon>
        <taxon>Rosales</taxon>
        <taxon>Rosaceae</taxon>
        <taxon>Amygdaloideae</taxon>
        <taxon>Maleae</taxon>
        <taxon>Malus</taxon>
    </lineage>
</organism>
<reference evidence="2 3" key="1">
    <citation type="journal article" date="2019" name="G3 (Bethesda)">
        <title>Sequencing of a Wild Apple (Malus baccata) Genome Unravels the Differences Between Cultivated and Wild Apple Species Regarding Disease Resistance and Cold Tolerance.</title>
        <authorList>
            <person name="Chen X."/>
        </authorList>
    </citation>
    <scope>NUCLEOTIDE SEQUENCE [LARGE SCALE GENOMIC DNA]</scope>
    <source>
        <strain evidence="3">cv. Shandingzi</strain>
        <tissue evidence="2">Leaves</tissue>
    </source>
</reference>
<comment type="caution">
    <text evidence="2">The sequence shown here is derived from an EMBL/GenBank/DDBJ whole genome shotgun (WGS) entry which is preliminary data.</text>
</comment>
<dbReference type="EMBL" id="VIEB01000780">
    <property type="protein sequence ID" value="TQD81101.1"/>
    <property type="molecule type" value="Genomic_DNA"/>
</dbReference>
<name>A0A540L3N7_MALBA</name>
<dbReference type="Proteomes" id="UP000315295">
    <property type="component" value="Unassembled WGS sequence"/>
</dbReference>
<feature type="transmembrane region" description="Helical" evidence="1">
    <location>
        <begin position="61"/>
        <end position="81"/>
    </location>
</feature>
<protein>
    <submittedName>
        <fullName evidence="2">Uncharacterized protein</fullName>
    </submittedName>
</protein>
<keyword evidence="1" id="KW-0812">Transmembrane</keyword>
<proteinExistence type="predicted"/>